<dbReference type="Proteomes" id="UP000299102">
    <property type="component" value="Unassembled WGS sequence"/>
</dbReference>
<feature type="compositionally biased region" description="Basic and acidic residues" evidence="1">
    <location>
        <begin position="101"/>
        <end position="132"/>
    </location>
</feature>
<proteinExistence type="predicted"/>
<dbReference type="EMBL" id="BGZK01001105">
    <property type="protein sequence ID" value="GBP71371.1"/>
    <property type="molecule type" value="Genomic_DNA"/>
</dbReference>
<comment type="caution">
    <text evidence="2">The sequence shown here is derived from an EMBL/GenBank/DDBJ whole genome shotgun (WGS) entry which is preliminary data.</text>
</comment>
<evidence type="ECO:0000313" key="2">
    <source>
        <dbReference type="EMBL" id="GBP71371.1"/>
    </source>
</evidence>
<gene>
    <name evidence="2" type="ORF">EVAR_50269_1</name>
</gene>
<evidence type="ECO:0000256" key="1">
    <source>
        <dbReference type="SAM" id="MobiDB-lite"/>
    </source>
</evidence>
<dbReference type="AlphaFoldDB" id="A0A4C1Y565"/>
<accession>A0A4C1Y565</accession>
<reference evidence="2 3" key="1">
    <citation type="journal article" date="2019" name="Commun. Biol.">
        <title>The bagworm genome reveals a unique fibroin gene that provides high tensile strength.</title>
        <authorList>
            <person name="Kono N."/>
            <person name="Nakamura H."/>
            <person name="Ohtoshi R."/>
            <person name="Tomita M."/>
            <person name="Numata K."/>
            <person name="Arakawa K."/>
        </authorList>
    </citation>
    <scope>NUCLEOTIDE SEQUENCE [LARGE SCALE GENOMIC DNA]</scope>
</reference>
<protein>
    <submittedName>
        <fullName evidence="2">Uncharacterized protein</fullName>
    </submittedName>
</protein>
<feature type="region of interest" description="Disordered" evidence="1">
    <location>
        <begin position="101"/>
        <end position="141"/>
    </location>
</feature>
<organism evidence="2 3">
    <name type="scientific">Eumeta variegata</name>
    <name type="common">Bagworm moth</name>
    <name type="synonym">Eumeta japonica</name>
    <dbReference type="NCBI Taxonomy" id="151549"/>
    <lineage>
        <taxon>Eukaryota</taxon>
        <taxon>Metazoa</taxon>
        <taxon>Ecdysozoa</taxon>
        <taxon>Arthropoda</taxon>
        <taxon>Hexapoda</taxon>
        <taxon>Insecta</taxon>
        <taxon>Pterygota</taxon>
        <taxon>Neoptera</taxon>
        <taxon>Endopterygota</taxon>
        <taxon>Lepidoptera</taxon>
        <taxon>Glossata</taxon>
        <taxon>Ditrysia</taxon>
        <taxon>Tineoidea</taxon>
        <taxon>Psychidae</taxon>
        <taxon>Oiketicinae</taxon>
        <taxon>Eumeta</taxon>
    </lineage>
</organism>
<sequence length="141" mass="16854">MMYEEIIKKFREEFKCEIYYVQRFQNNRQDLSDLSEYLYKLKRLIAKTKVTEENTIIMTFMQRLKRDVKPLFAASAYNSFAHLKLIITSYKQDYSENRESNYELPIERGSREHVTNNDMTDRKATTAGRDRSSNLLASQKI</sequence>
<keyword evidence="3" id="KW-1185">Reference proteome</keyword>
<name>A0A4C1Y565_EUMVA</name>
<evidence type="ECO:0000313" key="3">
    <source>
        <dbReference type="Proteomes" id="UP000299102"/>
    </source>
</evidence>